<dbReference type="AlphaFoldDB" id="A0A7T8HG51"/>
<organism evidence="3 4">
    <name type="scientific">Caligus rogercresseyi</name>
    <name type="common">Sea louse</name>
    <dbReference type="NCBI Taxonomy" id="217165"/>
    <lineage>
        <taxon>Eukaryota</taxon>
        <taxon>Metazoa</taxon>
        <taxon>Ecdysozoa</taxon>
        <taxon>Arthropoda</taxon>
        <taxon>Crustacea</taxon>
        <taxon>Multicrustacea</taxon>
        <taxon>Hexanauplia</taxon>
        <taxon>Copepoda</taxon>
        <taxon>Siphonostomatoida</taxon>
        <taxon>Caligidae</taxon>
        <taxon>Caligus</taxon>
    </lineage>
</organism>
<dbReference type="Pfam" id="PF16044">
    <property type="entry name" value="DUF4796_C"/>
    <property type="match status" value="1"/>
</dbReference>
<evidence type="ECO:0000256" key="1">
    <source>
        <dbReference type="SAM" id="MobiDB-lite"/>
    </source>
</evidence>
<reference evidence="4" key="1">
    <citation type="submission" date="2021-01" db="EMBL/GenBank/DDBJ databases">
        <title>Caligus Genome Assembly.</title>
        <authorList>
            <person name="Gallardo-Escarate C."/>
        </authorList>
    </citation>
    <scope>NUCLEOTIDE SEQUENCE [LARGE SCALE GENOMIC DNA]</scope>
</reference>
<dbReference type="Proteomes" id="UP000595437">
    <property type="component" value="Chromosome 6"/>
</dbReference>
<evidence type="ECO:0000313" key="4">
    <source>
        <dbReference type="Proteomes" id="UP000595437"/>
    </source>
</evidence>
<protein>
    <recommendedName>
        <fullName evidence="2">MKRN2 opposite strand protein-like C-terminal domain-containing protein</fullName>
    </recommendedName>
</protein>
<gene>
    <name evidence="3" type="ORF">FKW44_009912</name>
</gene>
<feature type="domain" description="MKRN2 opposite strand protein-like C-terminal" evidence="2">
    <location>
        <begin position="66"/>
        <end position="106"/>
    </location>
</feature>
<feature type="region of interest" description="Disordered" evidence="1">
    <location>
        <begin position="1"/>
        <end position="25"/>
    </location>
</feature>
<dbReference type="InterPro" id="IPR053921">
    <property type="entry name" value="MKRN2OS-like_C"/>
</dbReference>
<dbReference type="PANTHER" id="PTHR33963:SF2">
    <property type="entry name" value="MKRN2 OPPOSITE STRAND PROTEIN"/>
    <property type="match status" value="1"/>
</dbReference>
<dbReference type="PANTHER" id="PTHR33963">
    <property type="entry name" value="MKRN2 OPPOSITE STRAND PROTEIN"/>
    <property type="match status" value="1"/>
</dbReference>
<accession>A0A7T8HG51</accession>
<keyword evidence="4" id="KW-1185">Reference proteome</keyword>
<dbReference type="EMBL" id="CP045895">
    <property type="protein sequence ID" value="QQP49297.1"/>
    <property type="molecule type" value="Genomic_DNA"/>
</dbReference>
<evidence type="ECO:0000313" key="3">
    <source>
        <dbReference type="EMBL" id="QQP49297.1"/>
    </source>
</evidence>
<name>A0A7T8HG51_CALRO</name>
<dbReference type="InterPro" id="IPR032016">
    <property type="entry name" value="MKRN2OS-like"/>
</dbReference>
<dbReference type="OrthoDB" id="10065749at2759"/>
<proteinExistence type="predicted"/>
<evidence type="ECO:0000259" key="2">
    <source>
        <dbReference type="Pfam" id="PF16044"/>
    </source>
</evidence>
<sequence length="107" mass="12084">MMPSALSPRSTTSTSSSSSIHSLNLPPLYRDFLSPLLEEKILCFEHCSSQSFALRLPEKCSMCRTKLTDPFSRARDYPCSVVLKPTQGDFLRDYRNGTNLHIALTNR</sequence>